<feature type="compositionally biased region" description="Polar residues" evidence="8">
    <location>
        <begin position="452"/>
        <end position="473"/>
    </location>
</feature>
<feature type="domain" description="C2H2-type" evidence="9">
    <location>
        <begin position="478"/>
        <end position="502"/>
    </location>
</feature>
<evidence type="ECO:0000256" key="8">
    <source>
        <dbReference type="SAM" id="MobiDB-lite"/>
    </source>
</evidence>
<keyword evidence="1" id="KW-0479">Metal-binding</keyword>
<dbReference type="Proteomes" id="UP001163046">
    <property type="component" value="Unassembled WGS sequence"/>
</dbReference>
<keyword evidence="4" id="KW-0862">Zinc</keyword>
<feature type="domain" description="C2H2-type" evidence="9">
    <location>
        <begin position="511"/>
        <end position="534"/>
    </location>
</feature>
<evidence type="ECO:0000256" key="4">
    <source>
        <dbReference type="ARBA" id="ARBA00022833"/>
    </source>
</evidence>
<dbReference type="SMART" id="SM00355">
    <property type="entry name" value="ZnF_C2H2"/>
    <property type="match status" value="2"/>
</dbReference>
<evidence type="ECO:0000256" key="7">
    <source>
        <dbReference type="PROSITE-ProRule" id="PRU00042"/>
    </source>
</evidence>
<dbReference type="GO" id="GO:0008270">
    <property type="term" value="F:zinc ion binding"/>
    <property type="evidence" value="ECO:0007669"/>
    <property type="project" value="UniProtKB-KW"/>
</dbReference>
<evidence type="ECO:0000256" key="1">
    <source>
        <dbReference type="ARBA" id="ARBA00022723"/>
    </source>
</evidence>
<evidence type="ECO:0000256" key="6">
    <source>
        <dbReference type="ARBA" id="ARBA00023163"/>
    </source>
</evidence>
<keyword evidence="3 7" id="KW-0863">Zinc-finger</keyword>
<dbReference type="PROSITE" id="PS50157">
    <property type="entry name" value="ZINC_FINGER_C2H2_2"/>
    <property type="match status" value="2"/>
</dbReference>
<keyword evidence="5" id="KW-0805">Transcription regulation</keyword>
<dbReference type="SUPFAM" id="SSF57667">
    <property type="entry name" value="beta-beta-alpha zinc fingers"/>
    <property type="match status" value="1"/>
</dbReference>
<feature type="region of interest" description="Disordered" evidence="8">
    <location>
        <begin position="426"/>
        <end position="475"/>
    </location>
</feature>
<proteinExistence type="predicted"/>
<organism evidence="10 11">
    <name type="scientific">Desmophyllum pertusum</name>
    <dbReference type="NCBI Taxonomy" id="174260"/>
    <lineage>
        <taxon>Eukaryota</taxon>
        <taxon>Metazoa</taxon>
        <taxon>Cnidaria</taxon>
        <taxon>Anthozoa</taxon>
        <taxon>Hexacorallia</taxon>
        <taxon>Scleractinia</taxon>
        <taxon>Caryophylliina</taxon>
        <taxon>Caryophylliidae</taxon>
        <taxon>Desmophyllum</taxon>
    </lineage>
</organism>
<dbReference type="PROSITE" id="PS00028">
    <property type="entry name" value="ZINC_FINGER_C2H2_1"/>
    <property type="match status" value="2"/>
</dbReference>
<dbReference type="EMBL" id="MU827791">
    <property type="protein sequence ID" value="KAJ7330716.1"/>
    <property type="molecule type" value="Genomic_DNA"/>
</dbReference>
<feature type="region of interest" description="Disordered" evidence="8">
    <location>
        <begin position="38"/>
        <end position="68"/>
    </location>
</feature>
<accession>A0A9W9YBB6</accession>
<keyword evidence="6" id="KW-0804">Transcription</keyword>
<gene>
    <name evidence="10" type="ORF">OS493_021644</name>
</gene>
<sequence>MVFTNNNEIRTTMVSSTNNTDTELAAFIHTVVNMENNSTPTSERICSSGVPSSTNRGPNSTHMEKQSDAGNCMVLERVYYLSKEDRLLQQGFQLSDVTSVESLKNSQWSTQAEHCRTHEIPFLHPICEQPSTDSFLPRKSTSMETMNLKQQSSIMYSSVQGQQNHRLNGAENAVCYLDEQTNVFKTNNGYRSGQVLRNSGSANSTVYGQVKEKRTPPFCFPESRTYYPRNGGGFNQIFKYDPQNDNQLQKGVEGTVKVTPSEVWNQKIHSANNASLSETWQPNHFAVKQNGNEIQSQSAYNLSGSMQMVSPKPVPRLQTHPSNANCFRYQTMRHETDNHTQKKVMAEGCYAQVTRGKDGELQNLMHPIVEHHVEHYDRRQAFGEESQICKKGVKGVLPKRQFVLGEKRCAVVKGTYDTTILLKEPHHDKTSSRINHSRAVLESNEEEESFTRDANCQSMENGGTSQESNSSLTGERPFRCPWKNCTRTFRRSHERSRHFQQHGSTVGFKSYQCSYCCRCFSRSDTWKLHLKTKHKYNITLLPAGFTI</sequence>
<feature type="compositionally biased region" description="Polar residues" evidence="8">
    <location>
        <begin position="38"/>
        <end position="61"/>
    </location>
</feature>
<evidence type="ECO:0000259" key="9">
    <source>
        <dbReference type="PROSITE" id="PS50157"/>
    </source>
</evidence>
<dbReference type="AlphaFoldDB" id="A0A9W9YBB6"/>
<name>A0A9W9YBB6_9CNID</name>
<dbReference type="InterPro" id="IPR013087">
    <property type="entry name" value="Znf_C2H2_type"/>
</dbReference>
<evidence type="ECO:0000256" key="5">
    <source>
        <dbReference type="ARBA" id="ARBA00023015"/>
    </source>
</evidence>
<keyword evidence="11" id="KW-1185">Reference proteome</keyword>
<protein>
    <recommendedName>
        <fullName evidence="9">C2H2-type domain-containing protein</fullName>
    </recommendedName>
</protein>
<evidence type="ECO:0000313" key="10">
    <source>
        <dbReference type="EMBL" id="KAJ7330716.1"/>
    </source>
</evidence>
<evidence type="ECO:0000256" key="2">
    <source>
        <dbReference type="ARBA" id="ARBA00022737"/>
    </source>
</evidence>
<dbReference type="OrthoDB" id="10261408at2759"/>
<comment type="caution">
    <text evidence="10">The sequence shown here is derived from an EMBL/GenBank/DDBJ whole genome shotgun (WGS) entry which is preliminary data.</text>
</comment>
<evidence type="ECO:0000256" key="3">
    <source>
        <dbReference type="ARBA" id="ARBA00022771"/>
    </source>
</evidence>
<keyword evidence="2" id="KW-0677">Repeat</keyword>
<dbReference type="Gene3D" id="3.30.160.60">
    <property type="entry name" value="Classic Zinc Finger"/>
    <property type="match status" value="1"/>
</dbReference>
<reference evidence="10" key="1">
    <citation type="submission" date="2023-01" db="EMBL/GenBank/DDBJ databases">
        <title>Genome assembly of the deep-sea coral Lophelia pertusa.</title>
        <authorList>
            <person name="Herrera S."/>
            <person name="Cordes E."/>
        </authorList>
    </citation>
    <scope>NUCLEOTIDE SEQUENCE</scope>
    <source>
        <strain evidence="10">USNM1676648</strain>
        <tissue evidence="10">Polyp</tissue>
    </source>
</reference>
<evidence type="ECO:0000313" key="11">
    <source>
        <dbReference type="Proteomes" id="UP001163046"/>
    </source>
</evidence>
<dbReference type="FunFam" id="3.30.160.60:FF:000032">
    <property type="entry name" value="Krueppel-like factor 4"/>
    <property type="match status" value="1"/>
</dbReference>
<dbReference type="InterPro" id="IPR036236">
    <property type="entry name" value="Znf_C2H2_sf"/>
</dbReference>